<dbReference type="InterPro" id="IPR000531">
    <property type="entry name" value="Beta-barrel_TonB"/>
</dbReference>
<keyword evidence="4 11" id="KW-1134">Transmembrane beta strand</keyword>
<dbReference type="PANTHER" id="PTHR30069">
    <property type="entry name" value="TONB-DEPENDENT OUTER MEMBRANE RECEPTOR"/>
    <property type="match status" value="1"/>
</dbReference>
<evidence type="ECO:0000256" key="7">
    <source>
        <dbReference type="ARBA" id="ARBA00023077"/>
    </source>
</evidence>
<sequence>MQISVSRRLPASQPLVLAAAVSLCFAATAVPALAQTAVGQSLAPIVITGARFDAAAGMAPIGATVITADEIRRAGVTDVNAAIRKIGGVYGRNSLDGSPDFGLDLRGFGTNSSQNLVVVVDGVRVSESELSNVILSTIPVDTVERIEISRGGASVLYGEGATGGVINIVTKHPVAHSAGGSMTAEVGQFRERELRGTVHQGWDGFAADGAVDARHNDNYRDNNNYKQVDVSAGAQWFSKEGRMGFRYEGAREDMRFAGSLSEAQFNANPRQTLTPNDFGSLDSDRLTGFITRRIGNLDLAAELSHREKTVKSTYVYSFGPSAAEYTSKQTQFSPRVRQLGQIAGMSNELVAGLDLMRWNRVTDASFSQADATQRSKAVYVRDEIKFDPAHDGRLAAGVRRELFDKDFFDPLAFPVGQYHTVQGLSAWELQGSYAVPPALTAFAKAGQSYRVANSDENAYVPNANHPLAPQMSHDLELGASYGDAARKVTARVFRSNLTNEIFFDPTLNGGYGFNTNLDPTRREGFELDGEARVAPDWTVSGHYQHVKATFREGVNAGHEMVLVPKNIVTARLAWTPADGQSADIGAQWVDQQRYGADFSNDCSSQMPSFTTFDARYARKLGQWELSVAGLNLADKHYFSQAYGCRYGIYPSDGRQLKLAARYDF</sequence>
<feature type="signal peptide" evidence="14">
    <location>
        <begin position="1"/>
        <end position="34"/>
    </location>
</feature>
<feature type="domain" description="TonB-dependent receptor plug" evidence="16">
    <location>
        <begin position="60"/>
        <end position="165"/>
    </location>
</feature>
<evidence type="ECO:0000256" key="13">
    <source>
        <dbReference type="RuleBase" id="RU003357"/>
    </source>
</evidence>
<dbReference type="Gene3D" id="2.40.170.20">
    <property type="entry name" value="TonB-dependent receptor, beta-barrel domain"/>
    <property type="match status" value="1"/>
</dbReference>
<evidence type="ECO:0000256" key="12">
    <source>
        <dbReference type="PROSITE-ProRule" id="PRU10144"/>
    </source>
</evidence>
<dbReference type="CDD" id="cd01347">
    <property type="entry name" value="ligand_gated_channel"/>
    <property type="match status" value="1"/>
</dbReference>
<dbReference type="PROSITE" id="PS52016">
    <property type="entry name" value="TONB_DEPENDENT_REC_3"/>
    <property type="match status" value="1"/>
</dbReference>
<comment type="similarity">
    <text evidence="2 11 13">Belongs to the TonB-dependent receptor family.</text>
</comment>
<dbReference type="EMBL" id="JACEZT010000004">
    <property type="protein sequence ID" value="MBA5637080.1"/>
    <property type="molecule type" value="Genomic_DNA"/>
</dbReference>
<protein>
    <submittedName>
        <fullName evidence="17">TonB-dependent receptor</fullName>
    </submittedName>
</protein>
<evidence type="ECO:0000256" key="9">
    <source>
        <dbReference type="ARBA" id="ARBA00023170"/>
    </source>
</evidence>
<dbReference type="Proteomes" id="UP000534388">
    <property type="component" value="Unassembled WGS sequence"/>
</dbReference>
<dbReference type="InterPro" id="IPR012910">
    <property type="entry name" value="Plug_dom"/>
</dbReference>
<keyword evidence="5 11" id="KW-0812">Transmembrane</keyword>
<evidence type="ECO:0000256" key="10">
    <source>
        <dbReference type="ARBA" id="ARBA00023237"/>
    </source>
</evidence>
<dbReference type="AlphaFoldDB" id="A0A7W2IBF3"/>
<feature type="domain" description="TonB-dependent receptor-like beta-barrel" evidence="15">
    <location>
        <begin position="241"/>
        <end position="632"/>
    </location>
</feature>
<gene>
    <name evidence="17" type="ORF">H3H37_08430</name>
</gene>
<keyword evidence="18" id="KW-1185">Reference proteome</keyword>
<dbReference type="GO" id="GO:0044718">
    <property type="term" value="P:siderophore transmembrane transport"/>
    <property type="evidence" value="ECO:0007669"/>
    <property type="project" value="TreeGrafter"/>
</dbReference>
<dbReference type="Gene3D" id="2.170.130.10">
    <property type="entry name" value="TonB-dependent receptor, plug domain"/>
    <property type="match status" value="1"/>
</dbReference>
<evidence type="ECO:0000256" key="1">
    <source>
        <dbReference type="ARBA" id="ARBA00004571"/>
    </source>
</evidence>
<dbReference type="InterPro" id="IPR039426">
    <property type="entry name" value="TonB-dep_rcpt-like"/>
</dbReference>
<dbReference type="RefSeq" id="WP_182161360.1">
    <property type="nucleotide sequence ID" value="NZ_JACEZT010000004.1"/>
</dbReference>
<evidence type="ECO:0000256" key="2">
    <source>
        <dbReference type="ARBA" id="ARBA00009810"/>
    </source>
</evidence>
<keyword evidence="8 11" id="KW-0472">Membrane</keyword>
<dbReference type="Pfam" id="PF07715">
    <property type="entry name" value="Plug"/>
    <property type="match status" value="1"/>
</dbReference>
<comment type="caution">
    <text evidence="17">The sequence shown here is derived from an EMBL/GenBank/DDBJ whole genome shotgun (WGS) entry which is preliminary data.</text>
</comment>
<proteinExistence type="inferred from homology"/>
<evidence type="ECO:0000313" key="18">
    <source>
        <dbReference type="Proteomes" id="UP000534388"/>
    </source>
</evidence>
<evidence type="ECO:0000256" key="6">
    <source>
        <dbReference type="ARBA" id="ARBA00022729"/>
    </source>
</evidence>
<evidence type="ECO:0000256" key="3">
    <source>
        <dbReference type="ARBA" id="ARBA00022448"/>
    </source>
</evidence>
<evidence type="ECO:0000256" key="11">
    <source>
        <dbReference type="PROSITE-ProRule" id="PRU01360"/>
    </source>
</evidence>
<dbReference type="GO" id="GO:0015344">
    <property type="term" value="F:siderophore uptake transmembrane transporter activity"/>
    <property type="evidence" value="ECO:0007669"/>
    <property type="project" value="TreeGrafter"/>
</dbReference>
<organism evidence="17 18">
    <name type="scientific">Rugamonas brunnea</name>
    <dbReference type="NCBI Taxonomy" id="2758569"/>
    <lineage>
        <taxon>Bacteria</taxon>
        <taxon>Pseudomonadati</taxon>
        <taxon>Pseudomonadota</taxon>
        <taxon>Betaproteobacteria</taxon>
        <taxon>Burkholderiales</taxon>
        <taxon>Oxalobacteraceae</taxon>
        <taxon>Telluria group</taxon>
        <taxon>Rugamonas</taxon>
    </lineage>
</organism>
<accession>A0A7W2IBF3</accession>
<evidence type="ECO:0000313" key="17">
    <source>
        <dbReference type="EMBL" id="MBA5637080.1"/>
    </source>
</evidence>
<dbReference type="PANTHER" id="PTHR30069:SF27">
    <property type="entry name" value="BLL4766 PROTEIN"/>
    <property type="match status" value="1"/>
</dbReference>
<comment type="subcellular location">
    <subcellularLocation>
        <location evidence="1 11">Cell outer membrane</location>
        <topology evidence="1 11">Multi-pass membrane protein</topology>
    </subcellularLocation>
</comment>
<evidence type="ECO:0000259" key="16">
    <source>
        <dbReference type="Pfam" id="PF07715"/>
    </source>
</evidence>
<dbReference type="InterPro" id="IPR036942">
    <property type="entry name" value="Beta-barrel_TonB_sf"/>
</dbReference>
<keyword evidence="6 14" id="KW-0732">Signal</keyword>
<dbReference type="InterPro" id="IPR010917">
    <property type="entry name" value="TonB_rcpt_CS"/>
</dbReference>
<keyword evidence="10 11" id="KW-0998">Cell outer membrane</keyword>
<dbReference type="PROSITE" id="PS01156">
    <property type="entry name" value="TONB_DEPENDENT_REC_2"/>
    <property type="match status" value="1"/>
</dbReference>
<evidence type="ECO:0000256" key="4">
    <source>
        <dbReference type="ARBA" id="ARBA00022452"/>
    </source>
</evidence>
<name>A0A7W2IBF3_9BURK</name>
<dbReference type="GO" id="GO:0009279">
    <property type="term" value="C:cell outer membrane"/>
    <property type="evidence" value="ECO:0007669"/>
    <property type="project" value="UniProtKB-SubCell"/>
</dbReference>
<feature type="short sequence motif" description="TonB C-terminal box" evidence="12">
    <location>
        <begin position="647"/>
        <end position="664"/>
    </location>
</feature>
<keyword evidence="7 13" id="KW-0798">TonB box</keyword>
<evidence type="ECO:0000256" key="5">
    <source>
        <dbReference type="ARBA" id="ARBA00022692"/>
    </source>
</evidence>
<keyword evidence="3 11" id="KW-0813">Transport</keyword>
<dbReference type="SUPFAM" id="SSF56935">
    <property type="entry name" value="Porins"/>
    <property type="match status" value="1"/>
</dbReference>
<evidence type="ECO:0000256" key="8">
    <source>
        <dbReference type="ARBA" id="ARBA00023136"/>
    </source>
</evidence>
<dbReference type="Pfam" id="PF00593">
    <property type="entry name" value="TonB_dep_Rec_b-barrel"/>
    <property type="match status" value="1"/>
</dbReference>
<reference evidence="17 18" key="1">
    <citation type="submission" date="2020-07" db="EMBL/GenBank/DDBJ databases">
        <title>Novel species isolated from subtropical streams in China.</title>
        <authorList>
            <person name="Lu H."/>
        </authorList>
    </citation>
    <scope>NUCLEOTIDE SEQUENCE [LARGE SCALE GENOMIC DNA]</scope>
    <source>
        <strain evidence="17 18">LX20W</strain>
    </source>
</reference>
<dbReference type="InterPro" id="IPR037066">
    <property type="entry name" value="Plug_dom_sf"/>
</dbReference>
<keyword evidence="9 17" id="KW-0675">Receptor</keyword>
<feature type="chain" id="PRO_5031372542" evidence="14">
    <location>
        <begin position="35"/>
        <end position="664"/>
    </location>
</feature>
<evidence type="ECO:0000256" key="14">
    <source>
        <dbReference type="SAM" id="SignalP"/>
    </source>
</evidence>
<evidence type="ECO:0000259" key="15">
    <source>
        <dbReference type="Pfam" id="PF00593"/>
    </source>
</evidence>